<name>A0A229RLE6_AMYAL</name>
<dbReference type="Gene3D" id="1.10.600.10">
    <property type="entry name" value="Farnesyl Diphosphate Synthase"/>
    <property type="match status" value="1"/>
</dbReference>
<sequence length="331" mass="37450">MRTPLPWSQTLDSAGIVDPLLRRDYTWCAHYSRRRDLPLHLALRIITPARIQPQVLAGAAFFGYTDDLAERPPTRFSRARLDDWVASTARSIESGKSSHPLIRAYLHAAATRRLSHDWPLGLLRSTESEFDFRGFADDQAISDYVESYTLPGGMCCVGMLYEGGPEKDSLRFWRHFAQFTQRVDFLADLSSDMQNGRLNLAYDSLQRHGVTWQDLWEQRDTPGIRKMLEETYDRASEAGELARASLESERRGIRFGLGIILDLLGHMLEDAHCGFSSVLKKPIAFPVLALPRAVVSSGRNVGFPGLRIGNFLRGSSLELRHEFNARSRSQL</sequence>
<dbReference type="Pfam" id="PF00494">
    <property type="entry name" value="SQS_PSY"/>
    <property type="match status" value="1"/>
</dbReference>
<dbReference type="InterPro" id="IPR008949">
    <property type="entry name" value="Isoprenoid_synthase_dom_sf"/>
</dbReference>
<gene>
    <name evidence="1" type="ORF">CFP75_24425</name>
</gene>
<dbReference type="OrthoDB" id="3535892at2"/>
<proteinExistence type="predicted"/>
<protein>
    <recommendedName>
        <fullName evidence="3">Phytoene synthase</fullName>
    </recommendedName>
</protein>
<keyword evidence="2" id="KW-1185">Reference proteome</keyword>
<reference evidence="1 2" key="1">
    <citation type="submission" date="2017-07" db="EMBL/GenBank/DDBJ databases">
        <title>Amycolatopsis alba DSM 44262 Genome sequencing and assembly.</title>
        <authorList>
            <person name="Kaur N."/>
            <person name="Mayilraj S."/>
        </authorList>
    </citation>
    <scope>NUCLEOTIDE SEQUENCE [LARGE SCALE GENOMIC DNA]</scope>
    <source>
        <strain evidence="1 2">DSM 44262</strain>
    </source>
</reference>
<organism evidence="1 2">
    <name type="scientific">Amycolatopsis alba DSM 44262</name>
    <dbReference type="NCBI Taxonomy" id="1125972"/>
    <lineage>
        <taxon>Bacteria</taxon>
        <taxon>Bacillati</taxon>
        <taxon>Actinomycetota</taxon>
        <taxon>Actinomycetes</taxon>
        <taxon>Pseudonocardiales</taxon>
        <taxon>Pseudonocardiaceae</taxon>
        <taxon>Amycolatopsis</taxon>
    </lineage>
</organism>
<dbReference type="EMBL" id="NMQU01000076">
    <property type="protein sequence ID" value="OXM47385.1"/>
    <property type="molecule type" value="Genomic_DNA"/>
</dbReference>
<comment type="caution">
    <text evidence="1">The sequence shown here is derived from an EMBL/GenBank/DDBJ whole genome shotgun (WGS) entry which is preliminary data.</text>
</comment>
<accession>A0A229RLE6</accession>
<dbReference type="AlphaFoldDB" id="A0A229RLE6"/>
<dbReference type="SUPFAM" id="SSF48576">
    <property type="entry name" value="Terpenoid synthases"/>
    <property type="match status" value="1"/>
</dbReference>
<evidence type="ECO:0000313" key="1">
    <source>
        <dbReference type="EMBL" id="OXM47385.1"/>
    </source>
</evidence>
<dbReference type="Proteomes" id="UP000215563">
    <property type="component" value="Unassembled WGS sequence"/>
</dbReference>
<evidence type="ECO:0000313" key="2">
    <source>
        <dbReference type="Proteomes" id="UP000215563"/>
    </source>
</evidence>
<evidence type="ECO:0008006" key="3">
    <source>
        <dbReference type="Google" id="ProtNLM"/>
    </source>
</evidence>
<dbReference type="InterPro" id="IPR002060">
    <property type="entry name" value="Squ/phyt_synthse"/>
</dbReference>
<dbReference type="RefSeq" id="WP_020636131.1">
    <property type="nucleotide sequence ID" value="NZ_KB913032.1"/>
</dbReference>